<keyword evidence="2" id="KW-0805">Transcription regulation</keyword>
<dbReference type="GO" id="GO:0005634">
    <property type="term" value="C:nucleus"/>
    <property type="evidence" value="ECO:0007669"/>
    <property type="project" value="UniProtKB-SubCell"/>
</dbReference>
<evidence type="ECO:0000256" key="3">
    <source>
        <dbReference type="ARBA" id="ARBA00023125"/>
    </source>
</evidence>
<dbReference type="Pfam" id="PF00010">
    <property type="entry name" value="HLH"/>
    <property type="match status" value="1"/>
</dbReference>
<feature type="compositionally biased region" description="Polar residues" evidence="6">
    <location>
        <begin position="229"/>
        <end position="245"/>
    </location>
</feature>
<dbReference type="Proteomes" id="UP000218811">
    <property type="component" value="Unassembled WGS sequence"/>
</dbReference>
<gene>
    <name evidence="8" type="ORF">WOLCODRAFT_137925</name>
</gene>
<feature type="compositionally biased region" description="Low complexity" evidence="6">
    <location>
        <begin position="146"/>
        <end position="159"/>
    </location>
</feature>
<dbReference type="Gene3D" id="4.10.280.10">
    <property type="entry name" value="Helix-loop-helix DNA-binding domain"/>
    <property type="match status" value="1"/>
</dbReference>
<dbReference type="SUPFAM" id="SSF47459">
    <property type="entry name" value="HLH, helix-loop-helix DNA-binding domain"/>
    <property type="match status" value="1"/>
</dbReference>
<protein>
    <recommendedName>
        <fullName evidence="7">BHLH domain-containing protein</fullName>
    </recommendedName>
</protein>
<keyword evidence="5" id="KW-0539">Nucleus</keyword>
<dbReference type="PANTHER" id="PTHR15741:SF27">
    <property type="entry name" value="TRANSCRIPTION FACTOR AP-4"/>
    <property type="match status" value="1"/>
</dbReference>
<dbReference type="OrthoDB" id="5778525at2759"/>
<name>A0A2H3JJX6_WOLCO</name>
<evidence type="ECO:0000256" key="1">
    <source>
        <dbReference type="ARBA" id="ARBA00004123"/>
    </source>
</evidence>
<evidence type="ECO:0000313" key="9">
    <source>
        <dbReference type="Proteomes" id="UP000218811"/>
    </source>
</evidence>
<dbReference type="AlphaFoldDB" id="A0A2H3JJX6"/>
<proteinExistence type="predicted"/>
<dbReference type="GO" id="GO:0000981">
    <property type="term" value="F:DNA-binding transcription factor activity, RNA polymerase II-specific"/>
    <property type="evidence" value="ECO:0007669"/>
    <property type="project" value="TreeGrafter"/>
</dbReference>
<feature type="domain" description="BHLH" evidence="7">
    <location>
        <begin position="265"/>
        <end position="358"/>
    </location>
</feature>
<dbReference type="GO" id="GO:0000978">
    <property type="term" value="F:RNA polymerase II cis-regulatory region sequence-specific DNA binding"/>
    <property type="evidence" value="ECO:0007669"/>
    <property type="project" value="TreeGrafter"/>
</dbReference>
<evidence type="ECO:0000256" key="5">
    <source>
        <dbReference type="ARBA" id="ARBA00023242"/>
    </source>
</evidence>
<evidence type="ECO:0000259" key="7">
    <source>
        <dbReference type="PROSITE" id="PS50888"/>
    </source>
</evidence>
<dbReference type="InterPro" id="IPR036638">
    <property type="entry name" value="HLH_DNA-bd_sf"/>
</dbReference>
<dbReference type="InterPro" id="IPR052207">
    <property type="entry name" value="Max-like/E-box_TFs"/>
</dbReference>
<evidence type="ECO:0000256" key="4">
    <source>
        <dbReference type="ARBA" id="ARBA00023163"/>
    </source>
</evidence>
<dbReference type="GO" id="GO:0046983">
    <property type="term" value="F:protein dimerization activity"/>
    <property type="evidence" value="ECO:0007669"/>
    <property type="project" value="InterPro"/>
</dbReference>
<evidence type="ECO:0000256" key="6">
    <source>
        <dbReference type="SAM" id="MobiDB-lite"/>
    </source>
</evidence>
<dbReference type="PANTHER" id="PTHR15741">
    <property type="entry name" value="BASIC HELIX-LOOP-HELIX ZIP TRANSCRIPTION FACTOR"/>
    <property type="match status" value="1"/>
</dbReference>
<feature type="region of interest" description="Disordered" evidence="6">
    <location>
        <begin position="402"/>
        <end position="423"/>
    </location>
</feature>
<feature type="region of interest" description="Disordered" evidence="6">
    <location>
        <begin position="302"/>
        <end position="342"/>
    </location>
</feature>
<dbReference type="STRING" id="742152.A0A2H3JJX6"/>
<evidence type="ECO:0000313" key="8">
    <source>
        <dbReference type="EMBL" id="PCH42470.1"/>
    </source>
</evidence>
<reference evidence="8 9" key="1">
    <citation type="journal article" date="2012" name="Science">
        <title>The Paleozoic origin of enzymatic lignin decomposition reconstructed from 31 fungal genomes.</title>
        <authorList>
            <person name="Floudas D."/>
            <person name="Binder M."/>
            <person name="Riley R."/>
            <person name="Barry K."/>
            <person name="Blanchette R.A."/>
            <person name="Henrissat B."/>
            <person name="Martinez A.T."/>
            <person name="Otillar R."/>
            <person name="Spatafora J.W."/>
            <person name="Yadav J.S."/>
            <person name="Aerts A."/>
            <person name="Benoit I."/>
            <person name="Boyd A."/>
            <person name="Carlson A."/>
            <person name="Copeland A."/>
            <person name="Coutinho P.M."/>
            <person name="de Vries R.P."/>
            <person name="Ferreira P."/>
            <person name="Findley K."/>
            <person name="Foster B."/>
            <person name="Gaskell J."/>
            <person name="Glotzer D."/>
            <person name="Gorecki P."/>
            <person name="Heitman J."/>
            <person name="Hesse C."/>
            <person name="Hori C."/>
            <person name="Igarashi K."/>
            <person name="Jurgens J.A."/>
            <person name="Kallen N."/>
            <person name="Kersten P."/>
            <person name="Kohler A."/>
            <person name="Kuees U."/>
            <person name="Kumar T.K.A."/>
            <person name="Kuo A."/>
            <person name="LaButti K."/>
            <person name="Larrondo L.F."/>
            <person name="Lindquist E."/>
            <person name="Ling A."/>
            <person name="Lombard V."/>
            <person name="Lucas S."/>
            <person name="Lundell T."/>
            <person name="Martin R."/>
            <person name="McLaughlin D.J."/>
            <person name="Morgenstern I."/>
            <person name="Morin E."/>
            <person name="Murat C."/>
            <person name="Nagy L.G."/>
            <person name="Nolan M."/>
            <person name="Ohm R.A."/>
            <person name="Patyshakuliyeva A."/>
            <person name="Rokas A."/>
            <person name="Ruiz-Duenas F.J."/>
            <person name="Sabat G."/>
            <person name="Salamov A."/>
            <person name="Samejima M."/>
            <person name="Schmutz J."/>
            <person name="Slot J.C."/>
            <person name="St John F."/>
            <person name="Stenlid J."/>
            <person name="Sun H."/>
            <person name="Sun S."/>
            <person name="Syed K."/>
            <person name="Tsang A."/>
            <person name="Wiebenga A."/>
            <person name="Young D."/>
            <person name="Pisabarro A."/>
            <person name="Eastwood D.C."/>
            <person name="Martin F."/>
            <person name="Cullen D."/>
            <person name="Grigoriev I.V."/>
            <person name="Hibbett D.S."/>
        </authorList>
    </citation>
    <scope>NUCLEOTIDE SEQUENCE [LARGE SCALE GENOMIC DNA]</scope>
    <source>
        <strain evidence="8 9">MD-104</strain>
    </source>
</reference>
<comment type="subcellular location">
    <subcellularLocation>
        <location evidence="1">Nucleus</location>
    </subcellularLocation>
</comment>
<feature type="compositionally biased region" description="Low complexity" evidence="6">
    <location>
        <begin position="173"/>
        <end position="185"/>
    </location>
</feature>
<keyword evidence="9" id="KW-1185">Reference proteome</keyword>
<dbReference type="OMA" id="QESHAFQ"/>
<keyword evidence="3" id="KW-0238">DNA-binding</keyword>
<dbReference type="InterPro" id="IPR011598">
    <property type="entry name" value="bHLH_dom"/>
</dbReference>
<feature type="region of interest" description="Disordered" evidence="6">
    <location>
        <begin position="96"/>
        <end position="278"/>
    </location>
</feature>
<evidence type="ECO:0000256" key="2">
    <source>
        <dbReference type="ARBA" id="ARBA00023015"/>
    </source>
</evidence>
<keyword evidence="4" id="KW-0804">Transcription</keyword>
<feature type="compositionally biased region" description="Acidic residues" evidence="6">
    <location>
        <begin position="410"/>
        <end position="423"/>
    </location>
</feature>
<dbReference type="PROSITE" id="PS50888">
    <property type="entry name" value="BHLH"/>
    <property type="match status" value="1"/>
</dbReference>
<sequence length="423" mass="44640">MSLLSRQDSLAYGSFLTSVDRTAGADDIDPSIAAQIDIAHGRDALAKATKDLMSIGSTAPAAHAARPATQARSVAGMNAGGSTGLWPGFAPEQYSAAAAERHARPVETRAQSRVREHPQQPQSTRARGGQAHPQSQPQIPPIRDIAPSAAAPFSLPPLSEHLSTQGAGIPQRSPLASSTSAPSLLMHPPTGAKRTLLDAESSTPDGSTPKRARPTLSLADPPPVKPTRRSTIANVNTASNSGASMSTPKTPGAPAPKPALLSPSQKRANHIQSEQKRRANIRRGYEALCVAVPELREAIAREESSGVGRSGSTDGTEPGVKGKRRRKKADEPSGLDGRAGPRSENIVLQKTIDYIHSLLSQHQGLLVRLQVARNTLLHQGNPPFPVPPQYLDANGVPLWDREWNGGTGINEDEEEEGGSEDDG</sequence>
<organism evidence="8 9">
    <name type="scientific">Wolfiporia cocos (strain MD-104)</name>
    <name type="common">Brown rot fungus</name>
    <dbReference type="NCBI Taxonomy" id="742152"/>
    <lineage>
        <taxon>Eukaryota</taxon>
        <taxon>Fungi</taxon>
        <taxon>Dikarya</taxon>
        <taxon>Basidiomycota</taxon>
        <taxon>Agaricomycotina</taxon>
        <taxon>Agaricomycetes</taxon>
        <taxon>Polyporales</taxon>
        <taxon>Phaeolaceae</taxon>
        <taxon>Wolfiporia</taxon>
    </lineage>
</organism>
<accession>A0A2H3JJX6</accession>
<dbReference type="EMBL" id="KB468124">
    <property type="protein sequence ID" value="PCH42470.1"/>
    <property type="molecule type" value="Genomic_DNA"/>
</dbReference>